<feature type="region of interest" description="Disordered" evidence="8">
    <location>
        <begin position="462"/>
        <end position="481"/>
    </location>
</feature>
<evidence type="ECO:0000313" key="12">
    <source>
        <dbReference type="Proteomes" id="UP000288024"/>
    </source>
</evidence>
<proteinExistence type="inferred from homology"/>
<dbReference type="PRINTS" id="PR01036">
    <property type="entry name" value="TCRTETB"/>
</dbReference>
<keyword evidence="5 9" id="KW-0812">Transmembrane</keyword>
<dbReference type="Gene3D" id="1.20.1720.10">
    <property type="entry name" value="Multidrug resistance protein D"/>
    <property type="match status" value="1"/>
</dbReference>
<comment type="similarity">
    <text evidence="2">Belongs to the major facilitator superfamily. EmrB family.</text>
</comment>
<feature type="transmembrane region" description="Helical" evidence="9">
    <location>
        <begin position="286"/>
        <end position="303"/>
    </location>
</feature>
<evidence type="ECO:0000256" key="3">
    <source>
        <dbReference type="ARBA" id="ARBA00022448"/>
    </source>
</evidence>
<protein>
    <submittedName>
        <fullName evidence="11">DHA2 family efflux MFS transporter permease subunit</fullName>
    </submittedName>
</protein>
<dbReference type="PANTHER" id="PTHR42718:SF9">
    <property type="entry name" value="MAJOR FACILITATOR SUPERFAMILY MULTIDRUG TRANSPORTER MFSC"/>
    <property type="match status" value="1"/>
</dbReference>
<evidence type="ECO:0000256" key="6">
    <source>
        <dbReference type="ARBA" id="ARBA00022989"/>
    </source>
</evidence>
<evidence type="ECO:0000256" key="9">
    <source>
        <dbReference type="SAM" id="Phobius"/>
    </source>
</evidence>
<dbReference type="EMBL" id="RZTZ01000006">
    <property type="protein sequence ID" value="RVT60930.1"/>
    <property type="molecule type" value="Genomic_DNA"/>
</dbReference>
<dbReference type="InterPro" id="IPR020846">
    <property type="entry name" value="MFS_dom"/>
</dbReference>
<evidence type="ECO:0000256" key="4">
    <source>
        <dbReference type="ARBA" id="ARBA00022475"/>
    </source>
</evidence>
<evidence type="ECO:0000259" key="10">
    <source>
        <dbReference type="PROSITE" id="PS50850"/>
    </source>
</evidence>
<accession>A0A3S2UEV3</accession>
<keyword evidence="12" id="KW-1185">Reference proteome</keyword>
<organism evidence="11 12">
    <name type="scientific">Niallia taxi</name>
    <dbReference type="NCBI Taxonomy" id="2499688"/>
    <lineage>
        <taxon>Bacteria</taxon>
        <taxon>Bacillati</taxon>
        <taxon>Bacillota</taxon>
        <taxon>Bacilli</taxon>
        <taxon>Bacillales</taxon>
        <taxon>Bacillaceae</taxon>
        <taxon>Niallia</taxon>
    </lineage>
</organism>
<dbReference type="SUPFAM" id="SSF103473">
    <property type="entry name" value="MFS general substrate transporter"/>
    <property type="match status" value="1"/>
</dbReference>
<feature type="domain" description="Major facilitator superfamily (MFS) profile" evidence="10">
    <location>
        <begin position="1"/>
        <end position="459"/>
    </location>
</feature>
<dbReference type="CDD" id="cd17503">
    <property type="entry name" value="MFS_LmrB_MDR_like"/>
    <property type="match status" value="1"/>
</dbReference>
<gene>
    <name evidence="11" type="ORF">EM808_16065</name>
</gene>
<comment type="caution">
    <text evidence="11">The sequence shown here is derived from an EMBL/GenBank/DDBJ whole genome shotgun (WGS) entry which is preliminary data.</text>
</comment>
<dbReference type="RefSeq" id="WP_127739401.1">
    <property type="nucleotide sequence ID" value="NZ_CP196003.1"/>
</dbReference>
<feature type="transmembrane region" description="Helical" evidence="9">
    <location>
        <begin position="34"/>
        <end position="54"/>
    </location>
</feature>
<feature type="transmembrane region" description="Helical" evidence="9">
    <location>
        <begin position="436"/>
        <end position="454"/>
    </location>
</feature>
<evidence type="ECO:0000256" key="2">
    <source>
        <dbReference type="ARBA" id="ARBA00008537"/>
    </source>
</evidence>
<feature type="compositionally biased region" description="Polar residues" evidence="8">
    <location>
        <begin position="462"/>
        <end position="473"/>
    </location>
</feature>
<dbReference type="NCBIfam" id="TIGR00711">
    <property type="entry name" value="efflux_EmrB"/>
    <property type="match status" value="1"/>
</dbReference>
<feature type="transmembrane region" description="Helical" evidence="9">
    <location>
        <begin position="183"/>
        <end position="202"/>
    </location>
</feature>
<feature type="transmembrane region" description="Helical" evidence="9">
    <location>
        <begin position="93"/>
        <end position="113"/>
    </location>
</feature>
<feature type="transmembrane region" description="Helical" evidence="9">
    <location>
        <begin position="245"/>
        <end position="266"/>
    </location>
</feature>
<dbReference type="Gene3D" id="1.20.1250.20">
    <property type="entry name" value="MFS general substrate transporter like domains"/>
    <property type="match status" value="1"/>
</dbReference>
<evidence type="ECO:0000313" key="11">
    <source>
        <dbReference type="EMBL" id="RVT60930.1"/>
    </source>
</evidence>
<evidence type="ECO:0000256" key="1">
    <source>
        <dbReference type="ARBA" id="ARBA00004651"/>
    </source>
</evidence>
<sequence>MILGAFLATLNQTLMSVATPELMIDFDITAATAQWLTTGYMLVNGILIPITAYFMQRYSTRQLFQASMFIFLAGTIVSAVATSFPVLLTGRMIQAAGAGIIMPLLTNVIFSIFPANKRGGAMGMVGFAIIFAPAIGPTLAGYILENYKWEVMFYGMIPFAILVIICGFIYLKNVSEQVATKMDIISVLLSTIGFGTLLYGFSRAGSEGWSSAEVLASIAIGVIALALFSWRQLTSKSPLLDLKAFKYNMFSLTTVINIAVTMVMYADMMLLPLYLQSARGYTALESGLLLLPGALVMGFLMPITGRLFDRYGAKWLSISGILIMIITTIGFVDLTDSTSYTYLILMSTFRRIGMALMLMPIQTAGLNQLPASLTAHGTAISNTIRQVAGAVGTSLLVTIMTTRTETHLTDAMSAGGNAANQAQMMLDATIQGINDAYVVIIGIAIVGLILSFFIKKVSPGTQSASQTKKQQALRNEPEAAK</sequence>
<feature type="transmembrane region" description="Helical" evidence="9">
    <location>
        <begin position="315"/>
        <end position="334"/>
    </location>
</feature>
<comment type="subcellular location">
    <subcellularLocation>
        <location evidence="1">Cell membrane</location>
        <topology evidence="1">Multi-pass membrane protein</topology>
    </subcellularLocation>
</comment>
<keyword evidence="6 9" id="KW-1133">Transmembrane helix</keyword>
<evidence type="ECO:0000256" key="8">
    <source>
        <dbReference type="SAM" id="MobiDB-lite"/>
    </source>
</evidence>
<dbReference type="InterPro" id="IPR036259">
    <property type="entry name" value="MFS_trans_sf"/>
</dbReference>
<keyword evidence="4" id="KW-1003">Cell membrane</keyword>
<feature type="transmembrane region" description="Helical" evidence="9">
    <location>
        <begin position="214"/>
        <end position="233"/>
    </location>
</feature>
<dbReference type="Pfam" id="PF07690">
    <property type="entry name" value="MFS_1"/>
    <property type="match status" value="1"/>
</dbReference>
<feature type="transmembrane region" description="Helical" evidence="9">
    <location>
        <begin position="151"/>
        <end position="171"/>
    </location>
</feature>
<dbReference type="PROSITE" id="PS50850">
    <property type="entry name" value="MFS"/>
    <property type="match status" value="1"/>
</dbReference>
<reference evidence="11 12" key="1">
    <citation type="submission" date="2019-01" db="EMBL/GenBank/DDBJ databases">
        <title>Bacillus sp. M5HDSG1-1, whole genome shotgun sequence.</title>
        <authorList>
            <person name="Tuo L."/>
        </authorList>
    </citation>
    <scope>NUCLEOTIDE SEQUENCE [LARGE SCALE GENOMIC DNA]</scope>
    <source>
        <strain evidence="11 12">M5HDSG1-1</strain>
    </source>
</reference>
<dbReference type="GO" id="GO:0022857">
    <property type="term" value="F:transmembrane transporter activity"/>
    <property type="evidence" value="ECO:0007669"/>
    <property type="project" value="InterPro"/>
</dbReference>
<dbReference type="AlphaFoldDB" id="A0A3S2UEV3"/>
<dbReference type="GO" id="GO:0005886">
    <property type="term" value="C:plasma membrane"/>
    <property type="evidence" value="ECO:0007669"/>
    <property type="project" value="UniProtKB-SubCell"/>
</dbReference>
<evidence type="ECO:0000256" key="5">
    <source>
        <dbReference type="ARBA" id="ARBA00022692"/>
    </source>
</evidence>
<name>A0A3S2UEV3_9BACI</name>
<dbReference type="InterPro" id="IPR004638">
    <property type="entry name" value="EmrB-like"/>
</dbReference>
<dbReference type="PANTHER" id="PTHR42718">
    <property type="entry name" value="MAJOR FACILITATOR SUPERFAMILY MULTIDRUG TRANSPORTER MFSC"/>
    <property type="match status" value="1"/>
</dbReference>
<dbReference type="Proteomes" id="UP000288024">
    <property type="component" value="Unassembled WGS sequence"/>
</dbReference>
<feature type="transmembrane region" description="Helical" evidence="9">
    <location>
        <begin position="125"/>
        <end position="145"/>
    </location>
</feature>
<evidence type="ECO:0000256" key="7">
    <source>
        <dbReference type="ARBA" id="ARBA00023136"/>
    </source>
</evidence>
<dbReference type="GeneID" id="87618546"/>
<keyword evidence="7 9" id="KW-0472">Membrane</keyword>
<dbReference type="InterPro" id="IPR011701">
    <property type="entry name" value="MFS"/>
</dbReference>
<feature type="transmembrane region" description="Helical" evidence="9">
    <location>
        <begin position="66"/>
        <end position="87"/>
    </location>
</feature>
<keyword evidence="3" id="KW-0813">Transport</keyword>